<keyword evidence="3" id="KW-1185">Reference proteome</keyword>
<dbReference type="PANTHER" id="PTHR35841">
    <property type="entry name" value="PHOSPHONATES-BINDING PERIPLASMIC PROTEIN"/>
    <property type="match status" value="1"/>
</dbReference>
<feature type="signal peptide" evidence="1">
    <location>
        <begin position="1"/>
        <end position="28"/>
    </location>
</feature>
<reference evidence="3" key="1">
    <citation type="submission" date="2020-06" db="EMBL/GenBank/DDBJ databases">
        <title>Draft genomic sequecing of Geomonas sp. Red745.</title>
        <authorList>
            <person name="Itoh H."/>
            <person name="Xu Z.X."/>
            <person name="Ushijima N."/>
            <person name="Masuda Y."/>
            <person name="Shiratori Y."/>
            <person name="Senoo K."/>
        </authorList>
    </citation>
    <scope>NUCLEOTIDE SEQUENCE [LARGE SCALE GENOMIC DNA]</scope>
    <source>
        <strain evidence="3">Red745</strain>
    </source>
</reference>
<sequence>MAGLPRWKGWLAAVAALFTLGIPTAPGAQEPFVVGVAPHTSARVIVQMYQPLRRYLESALRQPVEIVTATDFTEFARAGMKQSYDLAITTAHQARLLEKDAHYLPLFTYRAEFRAVVIVAAQGPIRSPADLEGRGVLGLSATSLVTLWGEKWLRDRRLSSVPVRYVSASDSVAHLVLAGEAAAGFTSRSNFDMLAPAVRSQLRVLASSPPIPGRVYLLGARQAPRQAAIDEALWSFAASPEGRRYFETHKLGGYRRLRPGELPSMEHFADEVRRELKKARP</sequence>
<dbReference type="SUPFAM" id="SSF53850">
    <property type="entry name" value="Periplasmic binding protein-like II"/>
    <property type="match status" value="1"/>
</dbReference>
<proteinExistence type="predicted"/>
<evidence type="ECO:0000313" key="2">
    <source>
        <dbReference type="EMBL" id="GFO69992.1"/>
    </source>
</evidence>
<dbReference type="PANTHER" id="PTHR35841:SF1">
    <property type="entry name" value="PHOSPHONATES-BINDING PERIPLASMIC PROTEIN"/>
    <property type="match status" value="1"/>
</dbReference>
<keyword evidence="1" id="KW-0732">Signal</keyword>
<name>A0A6V8NBJ1_9BACT</name>
<dbReference type="RefSeq" id="WP_183362583.1">
    <property type="nucleotide sequence ID" value="NZ_BLXZ01000008.1"/>
</dbReference>
<dbReference type="Gene3D" id="3.40.190.10">
    <property type="entry name" value="Periplasmic binding protein-like II"/>
    <property type="match status" value="2"/>
</dbReference>
<evidence type="ECO:0000313" key="3">
    <source>
        <dbReference type="Proteomes" id="UP000587586"/>
    </source>
</evidence>
<dbReference type="EMBL" id="BLXZ01000008">
    <property type="protein sequence ID" value="GFO69992.1"/>
    <property type="molecule type" value="Genomic_DNA"/>
</dbReference>
<comment type="caution">
    <text evidence="2">The sequence shown here is derived from an EMBL/GenBank/DDBJ whole genome shotgun (WGS) entry which is preliminary data.</text>
</comment>
<protein>
    <recommendedName>
        <fullName evidence="4">Phosphate ABC transporter substrate-binding protein</fullName>
    </recommendedName>
</protein>
<dbReference type="Pfam" id="PF12974">
    <property type="entry name" value="Phosphonate-bd"/>
    <property type="match status" value="1"/>
</dbReference>
<feature type="chain" id="PRO_5027783264" description="Phosphate ABC transporter substrate-binding protein" evidence="1">
    <location>
        <begin position="29"/>
        <end position="281"/>
    </location>
</feature>
<organism evidence="2 3">
    <name type="scientific">Geomonas limicola</name>
    <dbReference type="NCBI Taxonomy" id="2740186"/>
    <lineage>
        <taxon>Bacteria</taxon>
        <taxon>Pseudomonadati</taxon>
        <taxon>Thermodesulfobacteriota</taxon>
        <taxon>Desulfuromonadia</taxon>
        <taxon>Geobacterales</taxon>
        <taxon>Geobacteraceae</taxon>
        <taxon>Geomonas</taxon>
    </lineage>
</organism>
<dbReference type="AlphaFoldDB" id="A0A6V8NBJ1"/>
<dbReference type="Proteomes" id="UP000587586">
    <property type="component" value="Unassembled WGS sequence"/>
</dbReference>
<gene>
    <name evidence="2" type="ORF">GMLC_35710</name>
</gene>
<accession>A0A6V8NBJ1</accession>
<evidence type="ECO:0000256" key="1">
    <source>
        <dbReference type="SAM" id="SignalP"/>
    </source>
</evidence>
<evidence type="ECO:0008006" key="4">
    <source>
        <dbReference type="Google" id="ProtNLM"/>
    </source>
</evidence>